<accession>U2EFH0</accession>
<proteinExistence type="predicted"/>
<dbReference type="SUPFAM" id="SSF89550">
    <property type="entry name" value="PHP domain-like"/>
    <property type="match status" value="1"/>
</dbReference>
<dbReference type="CDD" id="cd07432">
    <property type="entry name" value="PHP_HisPPase"/>
    <property type="match status" value="1"/>
</dbReference>
<name>U2EFH0_9MOLU</name>
<dbReference type="eggNOG" id="COG0613">
    <property type="taxonomic scope" value="Bacteria"/>
</dbReference>
<dbReference type="Gene3D" id="3.20.20.140">
    <property type="entry name" value="Metal-dependent hydrolases"/>
    <property type="match status" value="1"/>
</dbReference>
<comment type="caution">
    <text evidence="1">The sequence shown here is derived from an EMBL/GenBank/DDBJ whole genome shotgun (WGS) entry which is preliminary data.</text>
</comment>
<keyword evidence="2" id="KW-1185">Reference proteome</keyword>
<evidence type="ECO:0000313" key="2">
    <source>
        <dbReference type="Proteomes" id="UP000005707"/>
    </source>
</evidence>
<dbReference type="EMBL" id="AFNU02000001">
    <property type="protein sequence ID" value="ERJ13411.1"/>
    <property type="molecule type" value="Genomic_DNA"/>
</dbReference>
<dbReference type="InParanoid" id="U2EFH0"/>
<gene>
    <name evidence="1" type="ORF">HLPCO_000062</name>
</gene>
<dbReference type="Proteomes" id="UP000005707">
    <property type="component" value="Unassembled WGS sequence"/>
</dbReference>
<dbReference type="InterPro" id="IPR052018">
    <property type="entry name" value="PHP_domain"/>
</dbReference>
<dbReference type="AlphaFoldDB" id="U2EFH0"/>
<dbReference type="GO" id="GO:0035312">
    <property type="term" value="F:5'-3' DNA exonuclease activity"/>
    <property type="evidence" value="ECO:0007669"/>
    <property type="project" value="TreeGrafter"/>
</dbReference>
<reference evidence="1 2" key="2">
    <citation type="journal article" date="2013" name="PLoS ONE">
        <title>INDIGO - INtegrated Data Warehouse of MIcrobial GenOmes with Examples from the Red Sea Extremophiles.</title>
        <authorList>
            <person name="Alam I."/>
            <person name="Antunes A."/>
            <person name="Kamau A.A."/>
            <person name="Ba Alawi W."/>
            <person name="Kalkatawi M."/>
            <person name="Stingl U."/>
            <person name="Bajic V.B."/>
        </authorList>
    </citation>
    <scope>NUCLEOTIDE SEQUENCE [LARGE SCALE GENOMIC DNA]</scope>
    <source>
        <strain evidence="1 2">SSD-17B</strain>
    </source>
</reference>
<dbReference type="OrthoDB" id="9775360at2"/>
<dbReference type="RefSeq" id="WP_008826482.1">
    <property type="nucleotide sequence ID" value="NZ_AFNU02000001.1"/>
</dbReference>
<evidence type="ECO:0000313" key="1">
    <source>
        <dbReference type="EMBL" id="ERJ13411.1"/>
    </source>
</evidence>
<sequence>MKIDLHLHCKERSGCSIATEIEQIEAAIGYGLDGIVITDHDKLVPKEHLKELNDKYAPFKVFGGVEVTTVPNGDHVLVIGVTDDALETEEWTYERLYKFVKTHNGFIALCHPYRYGNTVNIDIATFVPDAIEIHSTNIGVDDTPRIETLAKRLGCKLIANSDSHHTKDTGIYHNIIPGYPDHLDELTRILLEANIEIGRDEKRVTYFNKKVRERELVIKKMIEEGKTAEDYTRITGEWDGNFNRVLLGKTYEI</sequence>
<dbReference type="GO" id="GO:0004534">
    <property type="term" value="F:5'-3' RNA exonuclease activity"/>
    <property type="evidence" value="ECO:0007669"/>
    <property type="project" value="TreeGrafter"/>
</dbReference>
<reference evidence="1 2" key="1">
    <citation type="journal article" date="2011" name="J. Bacteriol.">
        <title>Genome sequence of Haloplasma contractile, an unusual contractile bacterium from a deep-sea anoxic brine lake.</title>
        <authorList>
            <person name="Antunes A."/>
            <person name="Alam I."/>
            <person name="El Dorry H."/>
            <person name="Siam R."/>
            <person name="Robertson A."/>
            <person name="Bajic V.B."/>
            <person name="Stingl U."/>
        </authorList>
    </citation>
    <scope>NUCLEOTIDE SEQUENCE [LARGE SCALE GENOMIC DNA]</scope>
    <source>
        <strain evidence="1 2">SSD-17B</strain>
    </source>
</reference>
<protein>
    <submittedName>
        <fullName evidence="1">PHP domain protein</fullName>
    </submittedName>
</protein>
<dbReference type="InterPro" id="IPR016195">
    <property type="entry name" value="Pol/histidinol_Pase-like"/>
</dbReference>
<organism evidence="1 2">
    <name type="scientific">Haloplasma contractile SSD-17B</name>
    <dbReference type="NCBI Taxonomy" id="1033810"/>
    <lineage>
        <taxon>Bacteria</taxon>
        <taxon>Bacillati</taxon>
        <taxon>Mycoplasmatota</taxon>
        <taxon>Mollicutes</taxon>
        <taxon>Haloplasmatales</taxon>
        <taxon>Haloplasmataceae</taxon>
        <taxon>Haloplasma</taxon>
    </lineage>
</organism>
<dbReference type="PANTHER" id="PTHR42924:SF3">
    <property type="entry name" value="POLYMERASE_HISTIDINOL PHOSPHATASE N-TERMINAL DOMAIN-CONTAINING PROTEIN"/>
    <property type="match status" value="1"/>
</dbReference>
<dbReference type="PANTHER" id="PTHR42924">
    <property type="entry name" value="EXONUCLEASE"/>
    <property type="match status" value="1"/>
</dbReference>
<dbReference type="STRING" id="1033810.HLPCO_000062"/>